<accession>A0ABQ0ABH0</accession>
<dbReference type="PROSITE" id="PS00455">
    <property type="entry name" value="AMP_BINDING"/>
    <property type="match status" value="1"/>
</dbReference>
<feature type="domain" description="AMP-dependent synthetase/ligase" evidence="1">
    <location>
        <begin position="52"/>
        <end position="398"/>
    </location>
</feature>
<protein>
    <recommendedName>
        <fullName evidence="1">AMP-dependent synthetase/ligase domain-containing protein</fullName>
    </recommendedName>
</protein>
<proteinExistence type="predicted"/>
<comment type="caution">
    <text evidence="2">The sequence shown here is derived from an EMBL/GenBank/DDBJ whole genome shotgun (WGS) entry which is preliminary data.</text>
</comment>
<dbReference type="SUPFAM" id="SSF56801">
    <property type="entry name" value="Acetyl-CoA synthetase-like"/>
    <property type="match status" value="1"/>
</dbReference>
<dbReference type="EMBL" id="BAABWN010000009">
    <property type="protein sequence ID" value="GAA6168908.1"/>
    <property type="molecule type" value="Genomic_DNA"/>
</dbReference>
<sequence length="550" mass="61646">MTRLPQHIIDNLVSDRTLGAGNFLFQALAVNPNPEKEYLFLQQPVTGFNKSSYSAFSLSSLSKLTSQWSSFYHREGVCEKDVVAIFLDDTIDYFIHYVALTSIGAVPALLNSKLPPQTAAGFIERVQAVAFLSADDRLLETQSELEKLNFQPKLLNLTELCSQAMELELPKVFPFEHYEKDPVLITHTSGTTGIPKAVTAAHQAYLHGVKYRLENPTPNIEHYFTALPHSHNSGIAYLMEATLRGCPVWVQSDKSPQAMARAIENFEADFVIAFPKIFVEMVRAELEPTRMPSVYYWRSTGDAAHERHVREITRWGRHLEGNTEVPGSFYIDGLGSSEMGSSLFTTLHHKDKKNYDRCVGKPQPWVDAQVLDDYGNRLGVGTVGKLGIKSPSLTPGYWNSTGLTEKFRCKGYWITGDLVYRDSQGRFYHVDRITDAINTEAGVVYSLQTEELIMKKFNEIFDCSVYADTDSSGQTRASIRVDLVEYTSDESALLQLLDRVNDWLAENGKASLFSLSVMDNDSQYAPEGVTGKVLKRQLRQLDQAAVSVSC</sequence>
<gene>
    <name evidence="2" type="ORF">NBRC116591_27190</name>
</gene>
<evidence type="ECO:0000313" key="2">
    <source>
        <dbReference type="EMBL" id="GAA6168908.1"/>
    </source>
</evidence>
<dbReference type="InterPro" id="IPR000873">
    <property type="entry name" value="AMP-dep_synth/lig_dom"/>
</dbReference>
<dbReference type="CDD" id="cd04433">
    <property type="entry name" value="AFD_class_I"/>
    <property type="match status" value="1"/>
</dbReference>
<evidence type="ECO:0000313" key="3">
    <source>
        <dbReference type="Proteomes" id="UP001465153"/>
    </source>
</evidence>
<dbReference type="RefSeq" id="WP_353303602.1">
    <property type="nucleotide sequence ID" value="NZ_BAABWN010000009.1"/>
</dbReference>
<dbReference type="InterPro" id="IPR042099">
    <property type="entry name" value="ANL_N_sf"/>
</dbReference>
<keyword evidence="3" id="KW-1185">Reference proteome</keyword>
<dbReference type="InterPro" id="IPR020845">
    <property type="entry name" value="AMP-binding_CS"/>
</dbReference>
<dbReference type="PANTHER" id="PTHR24096">
    <property type="entry name" value="LONG-CHAIN-FATTY-ACID--COA LIGASE"/>
    <property type="match status" value="1"/>
</dbReference>
<evidence type="ECO:0000259" key="1">
    <source>
        <dbReference type="Pfam" id="PF00501"/>
    </source>
</evidence>
<dbReference type="Proteomes" id="UP001465153">
    <property type="component" value="Unassembled WGS sequence"/>
</dbReference>
<organism evidence="2 3">
    <name type="scientific">Sessilibacter corallicola</name>
    <dbReference type="NCBI Taxonomy" id="2904075"/>
    <lineage>
        <taxon>Bacteria</taxon>
        <taxon>Pseudomonadati</taxon>
        <taxon>Pseudomonadota</taxon>
        <taxon>Gammaproteobacteria</taxon>
        <taxon>Cellvibrionales</taxon>
        <taxon>Cellvibrionaceae</taxon>
        <taxon>Sessilibacter</taxon>
    </lineage>
</organism>
<dbReference type="Gene3D" id="3.40.50.12780">
    <property type="entry name" value="N-terminal domain of ligase-like"/>
    <property type="match status" value="1"/>
</dbReference>
<name>A0ABQ0ABH0_9GAMM</name>
<dbReference type="PANTHER" id="PTHR24096:SF267">
    <property type="entry name" value="MALONATE--COA LIGASE ACSF3, MITOCHONDRIAL"/>
    <property type="match status" value="1"/>
</dbReference>
<dbReference type="Pfam" id="PF00501">
    <property type="entry name" value="AMP-binding"/>
    <property type="match status" value="1"/>
</dbReference>
<reference evidence="2 3" key="1">
    <citation type="submission" date="2024-04" db="EMBL/GenBank/DDBJ databases">
        <title>Draft genome sequence of Sessilibacter corallicola NBRC 116591.</title>
        <authorList>
            <person name="Miyakawa T."/>
            <person name="Kusuya Y."/>
            <person name="Miura T."/>
        </authorList>
    </citation>
    <scope>NUCLEOTIDE SEQUENCE [LARGE SCALE GENOMIC DNA]</scope>
    <source>
        <strain evidence="2 3">KU-00831-HH</strain>
    </source>
</reference>